<dbReference type="Proteomes" id="UP000011782">
    <property type="component" value="Unassembled WGS sequence"/>
</dbReference>
<dbReference type="PATRIC" id="fig|1073353.3.peg.2451"/>
<proteinExistence type="predicted"/>
<dbReference type="STRING" id="1073353.H740_11497"/>
<feature type="coiled-coil region" evidence="1">
    <location>
        <begin position="307"/>
        <end position="443"/>
    </location>
</feature>
<gene>
    <name evidence="2" type="ORF">H740_11497</name>
</gene>
<protein>
    <submittedName>
        <fullName evidence="2">Uncharacterized protein</fullName>
    </submittedName>
</protein>
<name>M3J9Z9_9BACT</name>
<keyword evidence="1" id="KW-0175">Coiled coil</keyword>
<reference evidence="2 3" key="1">
    <citation type="submission" date="2013-02" db="EMBL/GenBank/DDBJ databases">
        <title>Co-occurrence of anaerobic bacteria in colorectal carcinomas.</title>
        <authorList>
            <person name="Holt R.A."/>
            <person name="Warren R.L."/>
            <person name="Allen-Vercoe E."/>
            <person name="Pleasance S."/>
            <person name="Freeman D.J."/>
            <person name="Watson P."/>
            <person name="Moore R."/>
            <person name="Cochrane K."/>
        </authorList>
    </citation>
    <scope>NUCLEOTIDE SEQUENCE [LARGE SCALE GENOMIC DNA]</scope>
    <source>
        <strain evidence="2 3">CC57C</strain>
    </source>
</reference>
<dbReference type="Gene3D" id="3.30.930.30">
    <property type="match status" value="1"/>
</dbReference>
<comment type="caution">
    <text evidence="2">The sequence shown here is derived from an EMBL/GenBank/DDBJ whole genome shotgun (WGS) entry which is preliminary data.</text>
</comment>
<evidence type="ECO:0000313" key="2">
    <source>
        <dbReference type="EMBL" id="EMG29502.1"/>
    </source>
</evidence>
<sequence>MKINGYEIVINVLSDNLTPQEAIGRMAHNLREPKQAKKIRYLRRGSKSNKYYVQSPIGALVDMSQTQTTHDNIEKLIKEKLSKFKADYEKQKITDKNGKAKKRAWQKKMTPFTEIILSFGTQRPKEAKEGLNKDESAFINGLDMLPRVMGFINGYCNKYGVECISACEHNDEKTRHWQIIFENYDYANHTCIRRSKTQMSKYGKELQDMGADAFRGIAVRGVRGSEATHKNLKQMHKTEISYENEKALENKINSSFKGYVNENFEKANPLIGESYYKISKDGMSEFTKTISEVIYAATEENITILQAPELKEQIDELEKQLASKSEVFAQNKELQANNELLLKENPELKELNAKFSDKEIIISQQNEIKELKEAIKQKDIVVKELKNKISSDEKILEQAQTNETEMKRLKYIEGQKINIEIQNKYIEEEKAKLETQINIYKQQADKA</sequence>
<dbReference type="OrthoDB" id="5362553at2"/>
<evidence type="ECO:0000256" key="1">
    <source>
        <dbReference type="SAM" id="Coils"/>
    </source>
</evidence>
<dbReference type="EMBL" id="AOTD01000269">
    <property type="protein sequence ID" value="EMG29502.1"/>
    <property type="molecule type" value="Genomic_DNA"/>
</dbReference>
<dbReference type="RefSeq" id="WP_002953900.1">
    <property type="nucleotide sequence ID" value="NZ_AOTD01000269.1"/>
</dbReference>
<dbReference type="AlphaFoldDB" id="M3J9Z9"/>
<organism evidence="2 3">
    <name type="scientific">Campylobacter showae CC57C</name>
    <dbReference type="NCBI Taxonomy" id="1073353"/>
    <lineage>
        <taxon>Bacteria</taxon>
        <taxon>Pseudomonadati</taxon>
        <taxon>Campylobacterota</taxon>
        <taxon>Epsilonproteobacteria</taxon>
        <taxon>Campylobacterales</taxon>
        <taxon>Campylobacteraceae</taxon>
        <taxon>Campylobacter</taxon>
    </lineage>
</organism>
<evidence type="ECO:0000313" key="3">
    <source>
        <dbReference type="Proteomes" id="UP000011782"/>
    </source>
</evidence>
<accession>M3J9Z9</accession>